<gene>
    <name evidence="2" type="ORF">LCGC14_3107320</name>
</gene>
<accession>A0A0F8YW08</accession>
<feature type="coiled-coil region" evidence="1">
    <location>
        <begin position="130"/>
        <end position="157"/>
    </location>
</feature>
<keyword evidence="1" id="KW-0175">Coiled coil</keyword>
<sequence>MTQSKKPKREERIIKGEVEGYSREITPFPGGRGSRGIKVEGEWHNMIGSKDFLKLLEETYPVGSFVVFAEKQNRKKYWDFIEATLKKITKEEAYSKEIQDNIATENLQNSAYPPESVGVQHNKPEEETVRELTQDDIDLLKKEIKTMEAKVLQKEHENIKLRHNFKNIKQALKYSISNQKNIILSAEGILEDLEYDLENNVTLTGTENKIDENKTEITRLENNIKVRNKEIADATPNRNEKARINVHGPI</sequence>
<reference evidence="2" key="1">
    <citation type="journal article" date="2015" name="Nature">
        <title>Complex archaea that bridge the gap between prokaryotes and eukaryotes.</title>
        <authorList>
            <person name="Spang A."/>
            <person name="Saw J.H."/>
            <person name="Jorgensen S.L."/>
            <person name="Zaremba-Niedzwiedzka K."/>
            <person name="Martijn J."/>
            <person name="Lind A.E."/>
            <person name="van Eijk R."/>
            <person name="Schleper C."/>
            <person name="Guy L."/>
            <person name="Ettema T.J."/>
        </authorList>
    </citation>
    <scope>NUCLEOTIDE SEQUENCE</scope>
</reference>
<organism evidence="2">
    <name type="scientific">marine sediment metagenome</name>
    <dbReference type="NCBI Taxonomy" id="412755"/>
    <lineage>
        <taxon>unclassified sequences</taxon>
        <taxon>metagenomes</taxon>
        <taxon>ecological metagenomes</taxon>
    </lineage>
</organism>
<comment type="caution">
    <text evidence="2">The sequence shown here is derived from an EMBL/GenBank/DDBJ whole genome shotgun (WGS) entry which is preliminary data.</text>
</comment>
<evidence type="ECO:0000256" key="1">
    <source>
        <dbReference type="SAM" id="Coils"/>
    </source>
</evidence>
<proteinExistence type="predicted"/>
<evidence type="ECO:0000313" key="2">
    <source>
        <dbReference type="EMBL" id="KKK52201.1"/>
    </source>
</evidence>
<name>A0A0F8YW08_9ZZZZ</name>
<dbReference type="AlphaFoldDB" id="A0A0F8YW08"/>
<feature type="coiled-coil region" evidence="1">
    <location>
        <begin position="203"/>
        <end position="230"/>
    </location>
</feature>
<protein>
    <submittedName>
        <fullName evidence="2">Uncharacterized protein</fullName>
    </submittedName>
</protein>
<dbReference type="EMBL" id="LAZR01067142">
    <property type="protein sequence ID" value="KKK52201.1"/>
    <property type="molecule type" value="Genomic_DNA"/>
</dbReference>